<evidence type="ECO:0008006" key="3">
    <source>
        <dbReference type="Google" id="ProtNLM"/>
    </source>
</evidence>
<gene>
    <name evidence="1" type="ORF">MA20_34970</name>
</gene>
<accession>A0A0A3XQ03</accession>
<protein>
    <recommendedName>
        <fullName evidence="3">Peptidase S1 domain-containing protein</fullName>
    </recommendedName>
</protein>
<evidence type="ECO:0000313" key="2">
    <source>
        <dbReference type="Proteomes" id="UP000030377"/>
    </source>
</evidence>
<sequence length="302" mass="33495">MFSDGRLWEEAAEVQEGHPLHRTLVSLVVMKDDDTTALIGTAFIVEARGRRALAISAAHCFDEIGRLVQGERRAHPTALTQFLPPVQDVDLDNVRAFYAKGNNAAFCFVEIAAWDRTSDLAMLEIAAPRGLSGLFKDQLAITEQVPSLGDPVVLVGYGEMKITDETEMTPIKGNTNRSQRTFTLNRRLITRVGTITEVFPDGQILLRSRCLQTTVPVFFGMSGGLAARWTGEDTQIEPFGFISHAPEPQPLEDRSRSGDSVISIFDVKVSYEDEYRYRMTLKNIGVGRNSKPPRPGSRLLGR</sequence>
<dbReference type="Proteomes" id="UP000030377">
    <property type="component" value="Unassembled WGS sequence"/>
</dbReference>
<evidence type="ECO:0000313" key="1">
    <source>
        <dbReference type="EMBL" id="KGT75241.1"/>
    </source>
</evidence>
<reference evidence="1 2" key="1">
    <citation type="submission" date="2014-09" db="EMBL/GenBank/DDBJ databases">
        <title>Draft genome of Bradyrhizobium japonicum Is-34.</title>
        <authorList>
            <person name="Tsurumaru H."/>
            <person name="Yamakawa T."/>
            <person name="Hashimoto S."/>
            <person name="Okizaki K."/>
            <person name="Kanesaki Y."/>
            <person name="Yoshikawa H."/>
            <person name="Yajima S."/>
        </authorList>
    </citation>
    <scope>NUCLEOTIDE SEQUENCE [LARGE SCALE GENOMIC DNA]</scope>
    <source>
        <strain evidence="1 2">Is-34</strain>
    </source>
</reference>
<comment type="caution">
    <text evidence="1">The sequence shown here is derived from an EMBL/GenBank/DDBJ whole genome shotgun (WGS) entry which is preliminary data.</text>
</comment>
<organism evidence="1 2">
    <name type="scientific">Bradyrhizobium japonicum</name>
    <dbReference type="NCBI Taxonomy" id="375"/>
    <lineage>
        <taxon>Bacteria</taxon>
        <taxon>Pseudomonadati</taxon>
        <taxon>Pseudomonadota</taxon>
        <taxon>Alphaproteobacteria</taxon>
        <taxon>Hyphomicrobiales</taxon>
        <taxon>Nitrobacteraceae</taxon>
        <taxon>Bradyrhizobium</taxon>
    </lineage>
</organism>
<dbReference type="AlphaFoldDB" id="A0A0A3XQ03"/>
<name>A0A0A3XQ03_BRAJP</name>
<dbReference type="RefSeq" id="WP_041959302.1">
    <property type="nucleotide sequence ID" value="NZ_JRPN01000026.1"/>
</dbReference>
<dbReference type="InterPro" id="IPR009003">
    <property type="entry name" value="Peptidase_S1_PA"/>
</dbReference>
<proteinExistence type="predicted"/>
<dbReference type="SUPFAM" id="SSF50494">
    <property type="entry name" value="Trypsin-like serine proteases"/>
    <property type="match status" value="1"/>
</dbReference>
<dbReference type="EMBL" id="JRPN01000026">
    <property type="protein sequence ID" value="KGT75241.1"/>
    <property type="molecule type" value="Genomic_DNA"/>
</dbReference>